<sequence>MEPPSPVGNPEIPSEIPKNAEKTVYKYIDEQGIEIFIEDPIYVEENGNTMVYGNPYDPTTSSQEIYEEEIVDEEYIFQVDSLPSTSSSSAAAPPPSKRARLIKDGVAYPSNTVLLTNQSLEAKNATFLAKAGARREEKEPKKQIPMINKHGSILNRNLPGMTNMFKVMAESALAKTDEMIKQEAMNNTVEEVEKDNSSRFGLENEESDQDGQSDTPPPMERLGEADDFQPTTTTFDQWPLYSNRAIDFKEACEILIGIQEIDEEKVCKTVPLQFKHEGTFLINTENGYSIIGNDDNGKWDIPSGKTRFYTETADGNLIRADDGKGRLKQWTKEFTYKIILKKYDNQVTRGGDEGRGQFQRKIYTGFKGAGRLPFSIVTYSWHAGRPWNFVPPVTSRQTVRRPNWEKKSYEKVNMTSMPQMVSAYYEGFNIYSHCIVSFDEATAIMLGATPIDTNKLCSSVPLGYRQNGTFVIDLKRMGHCLLELRRDDNGIWNKPSGFSRFYKISENGDAIRVDKAGKLPAGMDYDVKIASKRYEHTQVQKNFVRKIYTAKGKNSESFPGSPEYAVIVYYWKGEPIQFEPAFKQNGVRTESKEYSRYQQIADEEQEFVEATGSMDPVVENLQKNLAPSPPPLLKRVTFPPEPQQSTSSTSAENLHELKLQLIRREMQNQDRFSAVLDRADGLLARMEQRFGVEHHHHIVHQEQEEEVWDHEQIIEEEEVIVQDTMEY</sequence>
<dbReference type="RefSeq" id="NP_741653.3">
    <property type="nucleotide sequence ID" value="NM_171563.3"/>
</dbReference>
<dbReference type="STRING" id="6239.Y39B6A.43b.1"/>
<dbReference type="FunCoup" id="Q8I0Z8">
    <property type="interactions" value="505"/>
</dbReference>
<dbReference type="WormBase" id="Y39B6A.43b">
    <property type="protein sequence ID" value="CE42456"/>
    <property type="gene ID" value="WBGene00012701"/>
</dbReference>
<reference evidence="2 3" key="1">
    <citation type="journal article" date="1998" name="Science">
        <title>Genome sequence of the nematode C. elegans: a platform for investigating biology.</title>
        <authorList>
            <consortium name="The C. elegans sequencing consortium"/>
            <person name="Sulson J.E."/>
            <person name="Waterston R."/>
        </authorList>
    </citation>
    <scope>NUCLEOTIDE SEQUENCE [LARGE SCALE GENOMIC DNA]</scope>
    <source>
        <strain evidence="2 3">Bristol N2</strain>
    </source>
</reference>
<dbReference type="eggNOG" id="ENOG502TH10">
    <property type="taxonomic scope" value="Eukaryota"/>
</dbReference>
<feature type="region of interest" description="Disordered" evidence="1">
    <location>
        <begin position="188"/>
        <end position="234"/>
    </location>
</feature>
<dbReference type="InParanoid" id="Q8I0Z8"/>
<name>Q8I0Z8_CAEEL</name>
<proteinExistence type="predicted"/>
<evidence type="ECO:0000313" key="4">
    <source>
        <dbReference type="WormBase" id="Y39B6A.43b"/>
    </source>
</evidence>
<dbReference type="PaxDb" id="6239-Y39B6A.43b"/>
<dbReference type="SMR" id="Q8I0Z8"/>
<dbReference type="Bgee" id="WBGene00012701">
    <property type="expression patterns" value="Expressed in germ line (C elegans) and 4 other cell types or tissues"/>
</dbReference>
<protein>
    <submittedName>
        <fullName evidence="2">DUF4124 domain-containing protein</fullName>
    </submittedName>
</protein>
<dbReference type="EMBL" id="BX284605">
    <property type="protein sequence ID" value="CAD57708.3"/>
    <property type="molecule type" value="Genomic_DNA"/>
</dbReference>
<dbReference type="CTD" id="180238"/>
<dbReference type="AGR" id="WB:WBGene00012701"/>
<organism evidence="2 3">
    <name type="scientific">Caenorhabditis elegans</name>
    <dbReference type="NCBI Taxonomy" id="6239"/>
    <lineage>
        <taxon>Eukaryota</taxon>
        <taxon>Metazoa</taxon>
        <taxon>Ecdysozoa</taxon>
        <taxon>Nematoda</taxon>
        <taxon>Chromadorea</taxon>
        <taxon>Rhabditida</taxon>
        <taxon>Rhabditina</taxon>
        <taxon>Rhabditomorpha</taxon>
        <taxon>Rhabditoidea</taxon>
        <taxon>Rhabditidae</taxon>
        <taxon>Peloderinae</taxon>
        <taxon>Caenorhabditis</taxon>
    </lineage>
</organism>
<evidence type="ECO:0000313" key="3">
    <source>
        <dbReference type="Proteomes" id="UP000001940"/>
    </source>
</evidence>
<dbReference type="Proteomes" id="UP000001940">
    <property type="component" value="Chromosome V"/>
</dbReference>
<dbReference type="OMA" id="FNIYSHC"/>
<dbReference type="ExpressionAtlas" id="Q8I0Z8">
    <property type="expression patterns" value="baseline and differential"/>
</dbReference>
<evidence type="ECO:0000313" key="2">
    <source>
        <dbReference type="EMBL" id="CAD57708.3"/>
    </source>
</evidence>
<dbReference type="GeneID" id="180238"/>
<gene>
    <name evidence="2" type="ORF">CELE_Y39B6A.43</name>
    <name evidence="2 4" type="ORF">Y39B6A.43</name>
</gene>
<evidence type="ECO:0000256" key="1">
    <source>
        <dbReference type="SAM" id="MobiDB-lite"/>
    </source>
</evidence>
<dbReference type="OrthoDB" id="5826491at2759"/>
<keyword evidence="3" id="KW-1185">Reference proteome</keyword>
<dbReference type="AlphaFoldDB" id="Q8I0Z8"/>
<dbReference type="UCSC" id="Y39B6A.43a">
    <property type="organism name" value="c. elegans"/>
</dbReference>
<accession>Q8I0Z8</accession>